<comment type="catalytic activity">
    <reaction evidence="1 10 11">
        <text>D-ribulose 5-phosphate = D-xylulose 5-phosphate</text>
        <dbReference type="Rhea" id="RHEA:13677"/>
        <dbReference type="ChEBI" id="CHEBI:57737"/>
        <dbReference type="ChEBI" id="CHEBI:58121"/>
        <dbReference type="EC" id="5.1.3.1"/>
    </reaction>
</comment>
<protein>
    <recommendedName>
        <fullName evidence="7 10">Ribulose-phosphate 3-epimerase</fullName>
        <ecNumber evidence="7 10">5.1.3.1</ecNumber>
    </recommendedName>
</protein>
<evidence type="ECO:0000256" key="12">
    <source>
        <dbReference type="PIRSR" id="PIRSR001461-1"/>
    </source>
</evidence>
<evidence type="ECO:0000256" key="9">
    <source>
        <dbReference type="ARBA" id="ARBA00023235"/>
    </source>
</evidence>
<feature type="binding site" evidence="14">
    <location>
        <position position="174"/>
    </location>
    <ligand>
        <name>substrate</name>
    </ligand>
</feature>
<feature type="binding site" evidence="10 14">
    <location>
        <position position="68"/>
    </location>
    <ligand>
        <name>substrate</name>
    </ligand>
</feature>
<feature type="binding site" evidence="10">
    <location>
        <begin position="172"/>
        <end position="174"/>
    </location>
    <ligand>
        <name>substrate</name>
    </ligand>
</feature>
<dbReference type="GO" id="GO:0004750">
    <property type="term" value="F:D-ribulose-phosphate 3-epimerase activity"/>
    <property type="evidence" value="ECO:0007669"/>
    <property type="project" value="UniProtKB-UniRule"/>
</dbReference>
<dbReference type="EMBL" id="CP042430">
    <property type="protein sequence ID" value="QEC48637.1"/>
    <property type="molecule type" value="Genomic_DNA"/>
</dbReference>
<sequence length="219" mass="22644">MPPPRIAPSILAADFTRLGAQVAEVVDAGARIIHVDIMDGHFVPTLSMGPQVLSALRDLDLGVEFDVHLMVERPERFVADFASAGADAITVHAEATPHVHYAVQRIRELGCRAGVAVCPSTPLAIYGELDVDRALCMTVNPGWGGQAFIPGSPDRIRRLRALLGDEPDLEVDGGIDASTAGPSAAAGATLFVAGSAVFGAPDPATAYAEIAAAAGCSQP</sequence>
<gene>
    <name evidence="10 15" type="primary">rpe</name>
    <name evidence="15" type="ORF">FSW04_14355</name>
</gene>
<dbReference type="CDD" id="cd00429">
    <property type="entry name" value="RPE"/>
    <property type="match status" value="1"/>
</dbReference>
<dbReference type="HAMAP" id="MF_02227">
    <property type="entry name" value="RPE"/>
    <property type="match status" value="1"/>
</dbReference>
<feature type="binding site" evidence="10 14">
    <location>
        <begin position="194"/>
        <end position="195"/>
    </location>
    <ligand>
        <name>substrate</name>
    </ligand>
</feature>
<evidence type="ECO:0000256" key="1">
    <source>
        <dbReference type="ARBA" id="ARBA00001782"/>
    </source>
</evidence>
<evidence type="ECO:0000256" key="13">
    <source>
        <dbReference type="PIRSR" id="PIRSR001461-2"/>
    </source>
</evidence>
<dbReference type="Pfam" id="PF00834">
    <property type="entry name" value="Ribul_P_3_epim"/>
    <property type="match status" value="1"/>
</dbReference>
<evidence type="ECO:0000256" key="6">
    <source>
        <dbReference type="ARBA" id="ARBA00009541"/>
    </source>
</evidence>
<comment type="pathway">
    <text evidence="10">Carbohydrate degradation.</text>
</comment>
<dbReference type="NCBIfam" id="NF004076">
    <property type="entry name" value="PRK05581.1-4"/>
    <property type="match status" value="1"/>
</dbReference>
<dbReference type="InterPro" id="IPR026019">
    <property type="entry name" value="Ribul_P_3_epim"/>
</dbReference>
<comment type="cofactor">
    <cofactor evidence="4">
        <name>Zn(2+)</name>
        <dbReference type="ChEBI" id="CHEBI:29105"/>
    </cofactor>
</comment>
<dbReference type="GO" id="GO:0005737">
    <property type="term" value="C:cytoplasm"/>
    <property type="evidence" value="ECO:0007669"/>
    <property type="project" value="UniProtKB-ARBA"/>
</dbReference>
<feature type="active site" description="Proton acceptor" evidence="10 12">
    <location>
        <position position="36"/>
    </location>
</feature>
<feature type="binding site" evidence="10 13">
    <location>
        <position position="172"/>
    </location>
    <ligand>
        <name>a divalent metal cation</name>
        <dbReference type="ChEBI" id="CHEBI:60240"/>
    </ligand>
</feature>
<dbReference type="InterPro" id="IPR011060">
    <property type="entry name" value="RibuloseP-bd_barrel"/>
</dbReference>
<keyword evidence="13" id="KW-0464">Manganese</keyword>
<feature type="binding site" evidence="10 13">
    <location>
        <position position="68"/>
    </location>
    <ligand>
        <name>a divalent metal cation</name>
        <dbReference type="ChEBI" id="CHEBI:60240"/>
    </ligand>
</feature>
<keyword evidence="9 10" id="KW-0413">Isomerase</keyword>
<evidence type="ECO:0000256" key="4">
    <source>
        <dbReference type="ARBA" id="ARBA00001947"/>
    </source>
</evidence>
<dbReference type="FunFam" id="3.20.20.70:FF:000004">
    <property type="entry name" value="Ribulose-phosphate 3-epimerase"/>
    <property type="match status" value="1"/>
</dbReference>
<organism evidence="15 16">
    <name type="scientific">Baekduia soli</name>
    <dbReference type="NCBI Taxonomy" id="496014"/>
    <lineage>
        <taxon>Bacteria</taxon>
        <taxon>Bacillati</taxon>
        <taxon>Actinomycetota</taxon>
        <taxon>Thermoleophilia</taxon>
        <taxon>Solirubrobacterales</taxon>
        <taxon>Baekduiaceae</taxon>
        <taxon>Baekduia</taxon>
    </lineage>
</organism>
<dbReference type="InterPro" id="IPR013785">
    <property type="entry name" value="Aldolase_TIM"/>
</dbReference>
<evidence type="ECO:0000256" key="8">
    <source>
        <dbReference type="ARBA" id="ARBA00022723"/>
    </source>
</evidence>
<dbReference type="OrthoDB" id="1645589at2"/>
<keyword evidence="16" id="KW-1185">Reference proteome</keyword>
<comment type="cofactor">
    <cofactor evidence="5">
        <name>Fe(2+)</name>
        <dbReference type="ChEBI" id="CHEBI:29033"/>
    </cofactor>
</comment>
<dbReference type="EC" id="5.1.3.1" evidence="7 10"/>
<dbReference type="Gene3D" id="3.20.20.70">
    <property type="entry name" value="Aldolase class I"/>
    <property type="match status" value="1"/>
</dbReference>
<dbReference type="GO" id="GO:0006098">
    <property type="term" value="P:pentose-phosphate shunt"/>
    <property type="evidence" value="ECO:0007669"/>
    <property type="project" value="UniProtKB-UniRule"/>
</dbReference>
<dbReference type="Proteomes" id="UP000321805">
    <property type="component" value="Chromosome"/>
</dbReference>
<evidence type="ECO:0000313" key="16">
    <source>
        <dbReference type="Proteomes" id="UP000321805"/>
    </source>
</evidence>
<dbReference type="PIRSF" id="PIRSF001461">
    <property type="entry name" value="RPE"/>
    <property type="match status" value="1"/>
</dbReference>
<feature type="binding site" evidence="10 13">
    <location>
        <position position="34"/>
    </location>
    <ligand>
        <name>a divalent metal cation</name>
        <dbReference type="ChEBI" id="CHEBI:60240"/>
    </ligand>
</feature>
<comment type="function">
    <text evidence="10">Catalyzes the reversible epimerization of D-ribulose 5-phosphate to D-xylulose 5-phosphate.</text>
</comment>
<feature type="binding site" evidence="10 14">
    <location>
        <position position="9"/>
    </location>
    <ligand>
        <name>substrate</name>
    </ligand>
</feature>
<dbReference type="RefSeq" id="WP_146920400.1">
    <property type="nucleotide sequence ID" value="NZ_CP042430.1"/>
</dbReference>
<evidence type="ECO:0000256" key="3">
    <source>
        <dbReference type="ARBA" id="ARBA00001941"/>
    </source>
</evidence>
<dbReference type="InterPro" id="IPR000056">
    <property type="entry name" value="Ribul_P_3_epim-like"/>
</dbReference>
<proteinExistence type="inferred from homology"/>
<dbReference type="PANTHER" id="PTHR11749">
    <property type="entry name" value="RIBULOSE-5-PHOSPHATE-3-EPIMERASE"/>
    <property type="match status" value="1"/>
</dbReference>
<dbReference type="AlphaFoldDB" id="A0A5B8U6M2"/>
<accession>A0A5B8U6M2</accession>
<keyword evidence="13" id="KW-0170">Cobalt</keyword>
<dbReference type="GO" id="GO:0046872">
    <property type="term" value="F:metal ion binding"/>
    <property type="evidence" value="ECO:0007669"/>
    <property type="project" value="UniProtKB-UniRule"/>
</dbReference>
<dbReference type="NCBIfam" id="TIGR01163">
    <property type="entry name" value="rpe"/>
    <property type="match status" value="1"/>
</dbReference>
<comment type="cofactor">
    <cofactor evidence="10 13">
        <name>a divalent metal cation</name>
        <dbReference type="ChEBI" id="CHEBI:60240"/>
    </cofactor>
    <text evidence="10 13">Binds 1 divalent metal cation per subunit.</text>
</comment>
<feature type="binding site" evidence="14">
    <location>
        <begin position="142"/>
        <end position="145"/>
    </location>
    <ligand>
        <name>substrate</name>
    </ligand>
</feature>
<comment type="cofactor">
    <cofactor evidence="3">
        <name>Co(2+)</name>
        <dbReference type="ChEBI" id="CHEBI:48828"/>
    </cofactor>
</comment>
<evidence type="ECO:0000313" key="15">
    <source>
        <dbReference type="EMBL" id="QEC48637.1"/>
    </source>
</evidence>
<evidence type="ECO:0000256" key="7">
    <source>
        <dbReference type="ARBA" id="ARBA00013188"/>
    </source>
</evidence>
<feature type="binding site" evidence="10 13">
    <location>
        <position position="36"/>
    </location>
    <ligand>
        <name>a divalent metal cation</name>
        <dbReference type="ChEBI" id="CHEBI:60240"/>
    </ligand>
</feature>
<keyword evidence="10 11" id="KW-0119">Carbohydrate metabolism</keyword>
<keyword evidence="13" id="KW-0862">Zinc</keyword>
<evidence type="ECO:0000256" key="11">
    <source>
        <dbReference type="PIRNR" id="PIRNR001461"/>
    </source>
</evidence>
<comment type="caution">
    <text evidence="10">Lacks conserved residue(s) required for the propagation of feature annotation.</text>
</comment>
<dbReference type="KEGG" id="bsol:FSW04_14355"/>
<keyword evidence="8 10" id="KW-0479">Metal-binding</keyword>
<evidence type="ECO:0000256" key="2">
    <source>
        <dbReference type="ARBA" id="ARBA00001936"/>
    </source>
</evidence>
<dbReference type="GO" id="GO:0019323">
    <property type="term" value="P:pentose catabolic process"/>
    <property type="evidence" value="ECO:0007669"/>
    <property type="project" value="UniProtKB-UniRule"/>
</dbReference>
<dbReference type="SUPFAM" id="SSF51366">
    <property type="entry name" value="Ribulose-phoshate binding barrel"/>
    <property type="match status" value="1"/>
</dbReference>
<evidence type="ECO:0000256" key="10">
    <source>
        <dbReference type="HAMAP-Rule" id="MF_02227"/>
    </source>
</evidence>
<feature type="active site" description="Proton donor" evidence="10 12">
    <location>
        <position position="172"/>
    </location>
</feature>
<comment type="cofactor">
    <cofactor evidence="2">
        <name>Mn(2+)</name>
        <dbReference type="ChEBI" id="CHEBI:29035"/>
    </cofactor>
</comment>
<comment type="similarity">
    <text evidence="6 10 11">Belongs to the ribulose-phosphate 3-epimerase family.</text>
</comment>
<name>A0A5B8U6M2_9ACTN</name>
<evidence type="ECO:0000256" key="5">
    <source>
        <dbReference type="ARBA" id="ARBA00001954"/>
    </source>
</evidence>
<evidence type="ECO:0000256" key="14">
    <source>
        <dbReference type="PIRSR" id="PIRSR001461-3"/>
    </source>
</evidence>
<reference evidence="15 16" key="1">
    <citation type="journal article" date="2018" name="J. Microbiol.">
        <title>Baekduia soli gen. nov., sp. nov., a novel bacterium isolated from the soil of Baekdu Mountain and proposal of a novel family name, Baekduiaceae fam. nov.</title>
        <authorList>
            <person name="An D.S."/>
            <person name="Siddiqi M.Z."/>
            <person name="Kim K.H."/>
            <person name="Yu H.S."/>
            <person name="Im W.T."/>
        </authorList>
    </citation>
    <scope>NUCLEOTIDE SEQUENCE [LARGE SCALE GENOMIC DNA]</scope>
    <source>
        <strain evidence="15 16">BR7-21</strain>
    </source>
</reference>